<reference evidence="1" key="1">
    <citation type="submission" date="2015-04" db="EMBL/GenBank/DDBJ databases">
        <authorList>
            <person name="Syromyatnikov M.Y."/>
            <person name="Popov V.N."/>
        </authorList>
    </citation>
    <scope>NUCLEOTIDE SEQUENCE</scope>
    <source>
        <strain evidence="1">MO-1</strain>
    </source>
</reference>
<evidence type="ECO:0000313" key="1">
    <source>
        <dbReference type="EMBL" id="CRH06016.1"/>
    </source>
</evidence>
<proteinExistence type="predicted"/>
<gene>
    <name evidence="1" type="ORF">MAGMO_1840</name>
</gene>
<dbReference type="AlphaFoldDB" id="A0A1S7LJN5"/>
<accession>A0A1S7LJN5</accession>
<dbReference type="EMBL" id="LO017727">
    <property type="protein sequence ID" value="CRH06016.1"/>
    <property type="molecule type" value="Genomic_DNA"/>
</dbReference>
<sequence length="326" mass="36575">MAELSTTVKVEFTAPEQDETFELVADDNDQGGSAPVQIAYQRVSDYLVAQWGRVELTPTADPITPLDVVEPGKKRLKLYCSEQVEPTVCLFAEGCEIVNLGRRAEGVTEALTWNKNQSKKLRFSYDQPGVTILEQTTFRDAIGNIVPPPTYDRATGSFTAVAEVMGALVVQYETSFSLYEVRYGNGSEVATPPHFSEMQKAWQSGDVETTEIPPVRVLALSDWHAAITSFPRKFWPKGAPKLKFRFWTNKGLNDGNDAESANAEEEEPEEINGFYQEMPGTRQTVTERVYHPDDPNQYIEVKKTLYLEARNTRTGDTFKLRLLNGT</sequence>
<organism evidence="1">
    <name type="scientific">Magnetococcus massalia (strain MO-1)</name>
    <dbReference type="NCBI Taxonomy" id="451514"/>
    <lineage>
        <taxon>Bacteria</taxon>
        <taxon>Pseudomonadati</taxon>
        <taxon>Pseudomonadota</taxon>
        <taxon>Magnetococcia</taxon>
        <taxon>Magnetococcales</taxon>
        <taxon>Magnetococcaceae</taxon>
        <taxon>Magnetococcus</taxon>
    </lineage>
</organism>
<protein>
    <submittedName>
        <fullName evidence="1">Uncharacterized protein</fullName>
    </submittedName>
</protein>
<name>A0A1S7LJN5_MAGMO</name>